<dbReference type="Pfam" id="PF13569">
    <property type="entry name" value="DUF4132"/>
    <property type="match status" value="1"/>
</dbReference>
<dbReference type="OrthoDB" id="4554725at2"/>
<evidence type="ECO:0000313" key="2">
    <source>
        <dbReference type="EMBL" id="KAB2347496.1"/>
    </source>
</evidence>
<dbReference type="Proteomes" id="UP000468735">
    <property type="component" value="Unassembled WGS sequence"/>
</dbReference>
<feature type="domain" description="DUF4132" evidence="1">
    <location>
        <begin position="484"/>
        <end position="666"/>
    </location>
</feature>
<comment type="caution">
    <text evidence="2">The sequence shown here is derived from an EMBL/GenBank/DDBJ whole genome shotgun (WGS) entry which is preliminary data.</text>
</comment>
<evidence type="ECO:0000259" key="1">
    <source>
        <dbReference type="Pfam" id="PF13569"/>
    </source>
</evidence>
<evidence type="ECO:0000313" key="3">
    <source>
        <dbReference type="Proteomes" id="UP000468735"/>
    </source>
</evidence>
<proteinExistence type="predicted"/>
<dbReference type="InterPro" id="IPR025406">
    <property type="entry name" value="DUF4132"/>
</dbReference>
<dbReference type="RefSeq" id="WP_151562404.1">
    <property type="nucleotide sequence ID" value="NZ_WBMT01000009.1"/>
</dbReference>
<name>A0A6H9YV33_9ACTN</name>
<dbReference type="AlphaFoldDB" id="A0A6H9YV33"/>
<keyword evidence="3" id="KW-1185">Reference proteome</keyword>
<protein>
    <submittedName>
        <fullName evidence="2">DUF4132 domain-containing protein</fullName>
    </submittedName>
</protein>
<sequence>MTKSPAAPVEEAPADVLPQLLLAPPWTVNEPAEPIVLKGLKRPKQPPVLTWQPGEREEWLGFPYDEEKRGRWVPQLTRQPDDTDWGALAESFLSGKALTEYDDDKARQLRVIELLMQGPEEYGRQLLDDERYSADFEHLWVAKGLAARYELAALPMLKRLASRRFGCQIAQLLPFRDAEIAQLVLKQMDDHYRGDDARAWFERHGPDGIALIVPDVVRRPGPKRELAEEAVRLAAQKHGHDAVVEAARVYGDEAANAISQLKVAPLDLYPDPLPELSEDHDPARLPQILLRGRKHALPAAATRHFLTMLSISEPGAPYAGVDTVVDVCDPESLAEFAWAVYRADQAYPRWASPWVEFTLLRLADDETVRRLAPVVMRWSKQRVWDGRGLTALDVFSAVGTDEALRQLHQLATKAQDAKRIRPWAEGRLKRAAEERGLTAEQLADRLVPGLGLDSEGSMVLDYGPRRFTVGFDEQLKPYVADEDGKRRKSLPKPGAKDDEVLAPAAYKRFGDLKKEARTVAGDQIKRLEKAMVAARRWTPEEFRATFLEHPLLWHIARRLVWSAEEEDGKTTTFRVAEDRTLADAADEVFTVSATARIGLPHPLLLGDELATWSELFADYEILQPFPQLGRVVHTLAEGEGQDGRLHRFDNRDVHFGTILGLTRRGWVLSEKETGGYQRSVSLKLSEERSVVVDIDPGIRVLTPDEHPVQRIEQVALFTARYSRTVHPFGELDPVTLSETLAGLATLTEITEAP</sequence>
<accession>A0A6H9YV33</accession>
<dbReference type="EMBL" id="WBMT01000009">
    <property type="protein sequence ID" value="KAB2347496.1"/>
    <property type="molecule type" value="Genomic_DNA"/>
</dbReference>
<organism evidence="2 3">
    <name type="scientific">Actinomadura rudentiformis</name>
    <dbReference type="NCBI Taxonomy" id="359158"/>
    <lineage>
        <taxon>Bacteria</taxon>
        <taxon>Bacillati</taxon>
        <taxon>Actinomycetota</taxon>
        <taxon>Actinomycetes</taxon>
        <taxon>Streptosporangiales</taxon>
        <taxon>Thermomonosporaceae</taxon>
        <taxon>Actinomadura</taxon>
    </lineage>
</organism>
<reference evidence="2 3" key="1">
    <citation type="submission" date="2019-09" db="EMBL/GenBank/DDBJ databases">
        <title>Actinomadura physcomitrii sp. nov., a novel actinomycete isolated from moss [Physcomitrium sphaericum (Ludw) Fuernr].</title>
        <authorList>
            <person name="Zhuang X."/>
            <person name="Liu C."/>
        </authorList>
    </citation>
    <scope>NUCLEOTIDE SEQUENCE [LARGE SCALE GENOMIC DNA]</scope>
    <source>
        <strain evidence="2 3">HMC1</strain>
    </source>
</reference>
<gene>
    <name evidence="2" type="ORF">F8566_21105</name>
</gene>